<dbReference type="SUPFAM" id="SSF52129">
    <property type="entry name" value="Caspase-like"/>
    <property type="match status" value="1"/>
</dbReference>
<evidence type="ECO:0000256" key="4">
    <source>
        <dbReference type="ARBA" id="ARBA00022807"/>
    </source>
</evidence>
<gene>
    <name evidence="9" type="primary">CASP5</name>
</gene>
<dbReference type="InterPro" id="IPR002138">
    <property type="entry name" value="Pept_C14_p10"/>
</dbReference>
<dbReference type="Proteomes" id="UP000233220">
    <property type="component" value="Unplaced"/>
</dbReference>
<dbReference type="InterPro" id="IPR029030">
    <property type="entry name" value="Caspase-like_dom_sf"/>
</dbReference>
<dbReference type="PROSITE" id="PS50207">
    <property type="entry name" value="CASPASE_P10"/>
    <property type="match status" value="1"/>
</dbReference>
<dbReference type="SMART" id="SM00115">
    <property type="entry name" value="CASc"/>
    <property type="match status" value="1"/>
</dbReference>
<dbReference type="PRINTS" id="PR00376">
    <property type="entry name" value="IL1BCENZYME"/>
</dbReference>
<name>A0A2K6U683_SAIBB</name>
<dbReference type="InterPro" id="IPR011600">
    <property type="entry name" value="Pept_C14_caspase"/>
</dbReference>
<dbReference type="GO" id="GO:0072559">
    <property type="term" value="C:NLRP3 inflammasome complex"/>
    <property type="evidence" value="ECO:0007669"/>
    <property type="project" value="TreeGrafter"/>
</dbReference>
<dbReference type="GO" id="GO:0035655">
    <property type="term" value="P:interleukin-18-mediated signaling pathway"/>
    <property type="evidence" value="ECO:0007669"/>
    <property type="project" value="Ensembl"/>
</dbReference>
<sequence length="395" mass="45145">MAYYTESVPIVEGVFLTEDSSLFKCMLQNRLNNLVKKRDYVAGQTSIQTLPNMAKKSTNIKEDNRKNKTLKMLEYLDKDFLHGVFNYLSKHNILPLKEEEKKKYYNVLVDSVQKNHVARQIFIQTVLNMDQKIIRAKTLLQIEAGPPESAESTNTFRLCLHEEFLRQCKEKHEEIYLIKERKDHRHLALIICNIKFDHLPPRNGAYVDITGMKGLLQGLGYSVVEEKNLTARDMESVLRASAARPEHKSSDSTFLVLMSHGIQGGICGMAHDEENPDVLLYDTIFQIFNNRNCLSLRDKPKVIIVQACRGANCGDLWVSSSPASLAVTSSQSPENLEADPVCKIHIEKDFIAFCSSIPHNVSWRDSIRGSIFIVELITCLQKYPWCCHQVEVFHK</sequence>
<dbReference type="PROSITE" id="PS50208">
    <property type="entry name" value="CASPASE_P20"/>
    <property type="match status" value="1"/>
</dbReference>
<dbReference type="Ensembl" id="ENSSBOT00000044279.1">
    <property type="protein sequence ID" value="ENSSBOP00000027403.1"/>
    <property type="gene ID" value="ENSSBOG00000030105.1"/>
</dbReference>
<dbReference type="PROSITE" id="PS01122">
    <property type="entry name" value="CASPASE_CYS"/>
    <property type="match status" value="1"/>
</dbReference>
<keyword evidence="3" id="KW-0378">Hydrolase</keyword>
<dbReference type="AlphaFoldDB" id="A0A2K6U683"/>
<dbReference type="PROSITE" id="PS01121">
    <property type="entry name" value="CASPASE_HIS"/>
    <property type="match status" value="1"/>
</dbReference>
<evidence type="ECO:0000256" key="6">
    <source>
        <dbReference type="RuleBase" id="RU003971"/>
    </source>
</evidence>
<dbReference type="InterPro" id="IPR002398">
    <property type="entry name" value="Pept_C14"/>
</dbReference>
<reference evidence="9" key="2">
    <citation type="submission" date="2025-09" db="UniProtKB">
        <authorList>
            <consortium name="Ensembl"/>
        </authorList>
    </citation>
    <scope>IDENTIFICATION</scope>
</reference>
<dbReference type="FunFam" id="3.40.50.1460:FF:000007">
    <property type="entry name" value="Caspase-1"/>
    <property type="match status" value="1"/>
</dbReference>
<dbReference type="PANTHER" id="PTHR47901">
    <property type="entry name" value="CASPASE RECRUITMENT DOMAIN-CONTAINING PROTEIN 18"/>
    <property type="match status" value="1"/>
</dbReference>
<dbReference type="GeneTree" id="ENSGT00940000161497"/>
<organism evidence="9 10">
    <name type="scientific">Saimiri boliviensis boliviensis</name>
    <name type="common">Bolivian squirrel monkey</name>
    <dbReference type="NCBI Taxonomy" id="39432"/>
    <lineage>
        <taxon>Eukaryota</taxon>
        <taxon>Metazoa</taxon>
        <taxon>Chordata</taxon>
        <taxon>Craniata</taxon>
        <taxon>Vertebrata</taxon>
        <taxon>Euteleostomi</taxon>
        <taxon>Mammalia</taxon>
        <taxon>Eutheria</taxon>
        <taxon>Euarchontoglires</taxon>
        <taxon>Primates</taxon>
        <taxon>Haplorrhini</taxon>
        <taxon>Platyrrhini</taxon>
        <taxon>Cebidae</taxon>
        <taxon>Saimiriinae</taxon>
        <taxon>Saimiri</taxon>
    </lineage>
</organism>
<evidence type="ECO:0000256" key="3">
    <source>
        <dbReference type="ARBA" id="ARBA00022801"/>
    </source>
</evidence>
<accession>A0A2K6U683</accession>
<dbReference type="PANTHER" id="PTHR47901:SF3">
    <property type="entry name" value="CASPASE-1"/>
    <property type="match status" value="1"/>
</dbReference>
<keyword evidence="2" id="KW-0645">Protease</keyword>
<evidence type="ECO:0000313" key="9">
    <source>
        <dbReference type="Ensembl" id="ENSSBOP00000027403.1"/>
    </source>
</evidence>
<dbReference type="GO" id="GO:0072557">
    <property type="term" value="C:IPAF inflammasome complex"/>
    <property type="evidence" value="ECO:0007669"/>
    <property type="project" value="TreeGrafter"/>
</dbReference>
<dbReference type="GO" id="GO:0071260">
    <property type="term" value="P:cellular response to mechanical stimulus"/>
    <property type="evidence" value="ECO:0007669"/>
    <property type="project" value="Ensembl"/>
</dbReference>
<evidence type="ECO:0000256" key="2">
    <source>
        <dbReference type="ARBA" id="ARBA00022670"/>
    </source>
</evidence>
<dbReference type="GO" id="GO:0006915">
    <property type="term" value="P:apoptotic process"/>
    <property type="evidence" value="ECO:0007669"/>
    <property type="project" value="UniProtKB-ARBA"/>
</dbReference>
<evidence type="ECO:0000259" key="8">
    <source>
        <dbReference type="PROSITE" id="PS50208"/>
    </source>
</evidence>
<feature type="domain" description="Caspase family p20" evidence="8">
    <location>
        <begin position="184"/>
        <end position="312"/>
    </location>
</feature>
<dbReference type="GO" id="GO:0097169">
    <property type="term" value="C:AIM2 inflammasome complex"/>
    <property type="evidence" value="ECO:0007669"/>
    <property type="project" value="TreeGrafter"/>
</dbReference>
<dbReference type="InterPro" id="IPR015917">
    <property type="entry name" value="Pept_C14A"/>
</dbReference>
<dbReference type="STRING" id="39432.ENSSBOP00000027403"/>
<dbReference type="GO" id="GO:0089720">
    <property type="term" value="F:caspase binding"/>
    <property type="evidence" value="ECO:0007669"/>
    <property type="project" value="TreeGrafter"/>
</dbReference>
<evidence type="ECO:0000313" key="10">
    <source>
        <dbReference type="Proteomes" id="UP000233220"/>
    </source>
</evidence>
<proteinExistence type="inferred from homology"/>
<dbReference type="SMART" id="SM00114">
    <property type="entry name" value="CARD"/>
    <property type="match status" value="1"/>
</dbReference>
<evidence type="ECO:0000256" key="1">
    <source>
        <dbReference type="ARBA" id="ARBA00010134"/>
    </source>
</evidence>
<dbReference type="GO" id="GO:0051604">
    <property type="term" value="P:protein maturation"/>
    <property type="evidence" value="ECO:0007669"/>
    <property type="project" value="Ensembl"/>
</dbReference>
<evidence type="ECO:0000256" key="5">
    <source>
        <dbReference type="ARBA" id="ARBA00023145"/>
    </source>
</evidence>
<dbReference type="InterPro" id="IPR011029">
    <property type="entry name" value="DEATH-like_dom_sf"/>
</dbReference>
<keyword evidence="10" id="KW-1185">Reference proteome</keyword>
<keyword evidence="4" id="KW-0788">Thiol protease</keyword>
<comment type="similarity">
    <text evidence="1 6">Belongs to the peptidase C14A family.</text>
</comment>
<dbReference type="SUPFAM" id="SSF47986">
    <property type="entry name" value="DEATH domain"/>
    <property type="match status" value="1"/>
</dbReference>
<dbReference type="InterPro" id="IPR001315">
    <property type="entry name" value="CARD"/>
</dbReference>
<feature type="domain" description="Caspase family p10" evidence="7">
    <location>
        <begin position="340"/>
        <end position="395"/>
    </location>
</feature>
<dbReference type="InterPro" id="IPR001309">
    <property type="entry name" value="Pept_C14_p20"/>
</dbReference>
<keyword evidence="5" id="KW-0865">Zymogen</keyword>
<reference evidence="9" key="1">
    <citation type="submission" date="2025-08" db="UniProtKB">
        <authorList>
            <consortium name="Ensembl"/>
        </authorList>
    </citation>
    <scope>IDENTIFICATION</scope>
</reference>
<dbReference type="GO" id="GO:0042981">
    <property type="term" value="P:regulation of apoptotic process"/>
    <property type="evidence" value="ECO:0007669"/>
    <property type="project" value="InterPro"/>
</dbReference>
<dbReference type="GO" id="GO:0072558">
    <property type="term" value="C:NLRP1 inflammasome complex"/>
    <property type="evidence" value="ECO:0007669"/>
    <property type="project" value="Ensembl"/>
</dbReference>
<dbReference type="GO" id="GO:0050727">
    <property type="term" value="P:regulation of inflammatory response"/>
    <property type="evidence" value="ECO:0007669"/>
    <property type="project" value="TreeGrafter"/>
</dbReference>
<protein>
    <submittedName>
        <fullName evidence="9">Caspase 5</fullName>
    </submittedName>
</protein>
<dbReference type="Pfam" id="PF00656">
    <property type="entry name" value="Peptidase_C14"/>
    <property type="match status" value="1"/>
</dbReference>
<dbReference type="Gene3D" id="3.40.50.1460">
    <property type="match status" value="1"/>
</dbReference>
<dbReference type="InterPro" id="IPR033139">
    <property type="entry name" value="Caspase_cys_AS"/>
</dbReference>
<evidence type="ECO:0000259" key="7">
    <source>
        <dbReference type="PROSITE" id="PS50207"/>
    </source>
</evidence>
<dbReference type="InterPro" id="IPR016129">
    <property type="entry name" value="Caspase_his_AS"/>
</dbReference>
<dbReference type="GO" id="GO:0004197">
    <property type="term" value="F:cysteine-type endopeptidase activity"/>
    <property type="evidence" value="ECO:0007669"/>
    <property type="project" value="Ensembl"/>
</dbReference>
<dbReference type="GO" id="GO:0006508">
    <property type="term" value="P:proteolysis"/>
    <property type="evidence" value="ECO:0007669"/>
    <property type="project" value="UniProtKB-KW"/>
</dbReference>
<dbReference type="CDD" id="cd00032">
    <property type="entry name" value="CASc"/>
    <property type="match status" value="1"/>
</dbReference>